<keyword evidence="3" id="KW-1185">Reference proteome</keyword>
<dbReference type="Pfam" id="PF19578">
    <property type="entry name" value="DUF6090"/>
    <property type="match status" value="1"/>
</dbReference>
<keyword evidence="1" id="KW-0472">Membrane</keyword>
<dbReference type="RefSeq" id="WP_188443378.1">
    <property type="nucleotide sequence ID" value="NZ_BMGK01000019.1"/>
</dbReference>
<keyword evidence="1" id="KW-0812">Transmembrane</keyword>
<dbReference type="InterPro" id="IPR045749">
    <property type="entry name" value="DUF6090"/>
</dbReference>
<feature type="transmembrane region" description="Helical" evidence="1">
    <location>
        <begin position="21"/>
        <end position="42"/>
    </location>
</feature>
<dbReference type="AlphaFoldDB" id="A0A8J2YC03"/>
<comment type="caution">
    <text evidence="2">The sequence shown here is derived from an EMBL/GenBank/DDBJ whole genome shotgun (WGS) entry which is preliminary data.</text>
</comment>
<proteinExistence type="predicted"/>
<evidence type="ECO:0000313" key="2">
    <source>
        <dbReference type="EMBL" id="GGE02023.1"/>
    </source>
</evidence>
<organism evidence="2 3">
    <name type="scientific">Planktosalinus lacus</name>
    <dbReference type="NCBI Taxonomy" id="1526573"/>
    <lineage>
        <taxon>Bacteria</taxon>
        <taxon>Pseudomonadati</taxon>
        <taxon>Bacteroidota</taxon>
        <taxon>Flavobacteriia</taxon>
        <taxon>Flavobacteriales</taxon>
        <taxon>Flavobacteriaceae</taxon>
        <taxon>Planktosalinus</taxon>
    </lineage>
</organism>
<gene>
    <name evidence="2" type="ORF">GCM10011312_26740</name>
</gene>
<keyword evidence="1" id="KW-1133">Transmembrane helix</keyword>
<protein>
    <submittedName>
        <fullName evidence="2">Uncharacterized protein</fullName>
    </submittedName>
</protein>
<evidence type="ECO:0000256" key="1">
    <source>
        <dbReference type="SAM" id="Phobius"/>
    </source>
</evidence>
<accession>A0A8J2YC03</accession>
<reference evidence="2" key="1">
    <citation type="journal article" date="2014" name="Int. J. Syst. Evol. Microbiol.">
        <title>Complete genome sequence of Corynebacterium casei LMG S-19264T (=DSM 44701T), isolated from a smear-ripened cheese.</title>
        <authorList>
            <consortium name="US DOE Joint Genome Institute (JGI-PGF)"/>
            <person name="Walter F."/>
            <person name="Albersmeier A."/>
            <person name="Kalinowski J."/>
            <person name="Ruckert C."/>
        </authorList>
    </citation>
    <scope>NUCLEOTIDE SEQUENCE</scope>
    <source>
        <strain evidence="2">CGMCC 1.12924</strain>
    </source>
</reference>
<dbReference type="Proteomes" id="UP000652231">
    <property type="component" value="Unassembled WGS sequence"/>
</dbReference>
<sequence>MLKFFRTIRKKLIEQDNVRKYLLYAIGEILLVVIGILIALQVNNWNEFSKNRNYEIYLLAEVHNNLREDQAFIDEIIQKREKAAYATNRMLSYVPEGTIHQDSISIHLAWVFTFERYYPIGNAYEMLKFSSLQLSNRKLNTQLSRYYEYEQNRAQNGIKDIESFFINIFEGSSTLRRHFEMLDKDVKIIVKDIHDPAFKDVLLSELIPFRDNNAGTLRTLLSFRSINLELIEAIDRELNRLK</sequence>
<evidence type="ECO:0000313" key="3">
    <source>
        <dbReference type="Proteomes" id="UP000652231"/>
    </source>
</evidence>
<name>A0A8J2YC03_9FLAO</name>
<reference evidence="2" key="2">
    <citation type="submission" date="2020-09" db="EMBL/GenBank/DDBJ databases">
        <authorList>
            <person name="Sun Q."/>
            <person name="Zhou Y."/>
        </authorList>
    </citation>
    <scope>NUCLEOTIDE SEQUENCE</scope>
    <source>
        <strain evidence="2">CGMCC 1.12924</strain>
    </source>
</reference>
<dbReference type="EMBL" id="BMGK01000019">
    <property type="protein sequence ID" value="GGE02023.1"/>
    <property type="molecule type" value="Genomic_DNA"/>
</dbReference>